<comment type="caution">
    <text evidence="2">The sequence shown here is derived from an EMBL/GenBank/DDBJ whole genome shotgun (WGS) entry which is preliminary data.</text>
</comment>
<reference evidence="2 3" key="1">
    <citation type="submission" date="2024-02" db="EMBL/GenBank/DDBJ databases">
        <title>Lysinimicrobium sediminis NBRC 112286.</title>
        <authorList>
            <person name="Ichikawa N."/>
            <person name="Katano-Makiyama Y."/>
            <person name="Hidaka K."/>
        </authorList>
    </citation>
    <scope>NUCLEOTIDE SEQUENCE [LARGE SCALE GENOMIC DNA]</scope>
    <source>
        <strain evidence="2 3">NBRC 112286</strain>
    </source>
</reference>
<evidence type="ECO:0000313" key="3">
    <source>
        <dbReference type="Proteomes" id="UP001426770"/>
    </source>
</evidence>
<dbReference type="InterPro" id="IPR051781">
    <property type="entry name" value="Metallo-dep_Hydrolase"/>
</dbReference>
<name>A0ABP9WG93_9MICO</name>
<protein>
    <submittedName>
        <fullName evidence="2">Uncharacterized protein Rv2915c</fullName>
    </submittedName>
</protein>
<dbReference type="InterPro" id="IPR032466">
    <property type="entry name" value="Metal_Hydrolase"/>
</dbReference>
<dbReference type="InterPro" id="IPR011059">
    <property type="entry name" value="Metal-dep_hydrolase_composite"/>
</dbReference>
<dbReference type="Gene3D" id="2.30.40.10">
    <property type="entry name" value="Urease, subunit C, domain 1"/>
    <property type="match status" value="1"/>
</dbReference>
<dbReference type="EMBL" id="BAABRR010000005">
    <property type="protein sequence ID" value="GAA5518841.1"/>
    <property type="molecule type" value="Genomic_DNA"/>
</dbReference>
<dbReference type="Gene3D" id="3.20.20.140">
    <property type="entry name" value="Metal-dependent hydrolases"/>
    <property type="match status" value="1"/>
</dbReference>
<dbReference type="PANTHER" id="PTHR43135:SF4">
    <property type="entry name" value="AMIDOHYDROLASE-RELATED DOMAIN-CONTAINING PROTEIN"/>
    <property type="match status" value="1"/>
</dbReference>
<dbReference type="Pfam" id="PF01979">
    <property type="entry name" value="Amidohydro_1"/>
    <property type="match status" value="1"/>
</dbReference>
<keyword evidence="3" id="KW-1185">Reference proteome</keyword>
<dbReference type="RefSeq" id="WP_345379149.1">
    <property type="nucleotide sequence ID" value="NZ_BAABRR010000005.1"/>
</dbReference>
<feature type="domain" description="Amidohydrolase-related" evidence="1">
    <location>
        <begin position="42"/>
        <end position="355"/>
    </location>
</feature>
<gene>
    <name evidence="2" type="ORF">Lsed01_01275</name>
</gene>
<evidence type="ECO:0000313" key="2">
    <source>
        <dbReference type="EMBL" id="GAA5518841.1"/>
    </source>
</evidence>
<proteinExistence type="predicted"/>
<dbReference type="PANTHER" id="PTHR43135">
    <property type="entry name" value="ALPHA-D-RIBOSE 1-METHYLPHOSPHONATE 5-TRIPHOSPHATE DIPHOSPHATASE"/>
    <property type="match status" value="1"/>
</dbReference>
<sequence>MALRLSGPVLAGEDDVRDGAWVVDGRITYAEPPCVERTLDGVVVPGLVDVHCHVGLDSGGAVDADLALKQALVDRDAGTLLIRDAGSPSDTRFLDAVDTAPRLIRAARFIARPKRYLRHYAREIEVADLPAVMAEEARAGDGWVKIIADWIDRDAGDLTPLWPAGVLAEGIAAAHEAGARVTAHTFATESIDALLDAGIDCIEHGTGMTADHMAEAAARGIPVVPTLLQVANFEGYAAQGEGRFPGYAARMRTMHERRFAHVAALHEAGVSLLVGTDAGGTIGHGALPAEAALMVAAGVPAGDVVAMASWRARAFLGVPVLEEGDPADLVVYAEDPRADISVLASPRHVVLRGAVV</sequence>
<dbReference type="Proteomes" id="UP001426770">
    <property type="component" value="Unassembled WGS sequence"/>
</dbReference>
<evidence type="ECO:0000259" key="1">
    <source>
        <dbReference type="Pfam" id="PF01979"/>
    </source>
</evidence>
<dbReference type="InterPro" id="IPR006680">
    <property type="entry name" value="Amidohydro-rel"/>
</dbReference>
<dbReference type="SUPFAM" id="SSF51556">
    <property type="entry name" value="Metallo-dependent hydrolases"/>
    <property type="match status" value="1"/>
</dbReference>
<accession>A0ABP9WG93</accession>
<organism evidence="2 3">
    <name type="scientific">Demequina sediminis</name>
    <dbReference type="NCBI Taxonomy" id="1930058"/>
    <lineage>
        <taxon>Bacteria</taxon>
        <taxon>Bacillati</taxon>
        <taxon>Actinomycetota</taxon>
        <taxon>Actinomycetes</taxon>
        <taxon>Micrococcales</taxon>
        <taxon>Demequinaceae</taxon>
        <taxon>Demequina</taxon>
    </lineage>
</organism>